<accession>A0A060C368</accession>
<dbReference type="PANTHER" id="PTHR37423">
    <property type="entry name" value="SOLUBLE LYTIC MUREIN TRANSGLYCOSYLASE-RELATED"/>
    <property type="match status" value="1"/>
</dbReference>
<dbReference type="InterPro" id="IPR023346">
    <property type="entry name" value="Lysozyme-like_dom_sf"/>
</dbReference>
<protein>
    <submittedName>
        <fullName evidence="3">SLT</fullName>
    </submittedName>
</protein>
<dbReference type="Pfam" id="PF01464">
    <property type="entry name" value="SLT"/>
    <property type="match status" value="1"/>
</dbReference>
<dbReference type="PANTHER" id="PTHR37423:SF2">
    <property type="entry name" value="MEMBRANE-BOUND LYTIC MUREIN TRANSGLYCOSYLASE C"/>
    <property type="match status" value="1"/>
</dbReference>
<proteinExistence type="inferred from homology"/>
<evidence type="ECO:0000256" key="1">
    <source>
        <dbReference type="ARBA" id="ARBA00007734"/>
    </source>
</evidence>
<reference evidence="3" key="1">
    <citation type="journal article" date="2013" name="Environ. Microbiol.">
        <title>Seasonally variable intestinal metagenomes of the red palm weevil (Rhynchophorus ferrugineus).</title>
        <authorList>
            <person name="Jia S."/>
            <person name="Zhang X."/>
            <person name="Zhang G."/>
            <person name="Yin A."/>
            <person name="Zhang S."/>
            <person name="Li F."/>
            <person name="Wang L."/>
            <person name="Zhao D."/>
            <person name="Yun Q."/>
            <person name="Tala"/>
            <person name="Wang J."/>
            <person name="Sun G."/>
            <person name="Baabdullah M."/>
            <person name="Yu X."/>
            <person name="Hu S."/>
            <person name="Al-Mssallem I.S."/>
            <person name="Yu J."/>
        </authorList>
    </citation>
    <scope>NUCLEOTIDE SEQUENCE</scope>
</reference>
<evidence type="ECO:0000259" key="2">
    <source>
        <dbReference type="Pfam" id="PF01464"/>
    </source>
</evidence>
<organism evidence="3">
    <name type="scientific">uncultured Shewanella sp</name>
    <dbReference type="NCBI Taxonomy" id="173975"/>
    <lineage>
        <taxon>Bacteria</taxon>
        <taxon>Pseudomonadati</taxon>
        <taxon>Pseudomonadota</taxon>
        <taxon>Gammaproteobacteria</taxon>
        <taxon>Alteromonadales</taxon>
        <taxon>Shewanellaceae</taxon>
        <taxon>Shewanella</taxon>
        <taxon>environmental samples</taxon>
    </lineage>
</organism>
<evidence type="ECO:0000313" key="3">
    <source>
        <dbReference type="EMBL" id="AIA89357.1"/>
    </source>
</evidence>
<dbReference type="AlphaFoldDB" id="A0A060C368"/>
<sequence>MQLMPATASEMGVADAFDADDNIQGGARYLGMLLRTFDGDERLAAAAYDAGPQAVLRYRGVPPYAETEVYVRRVGELRKRYGRVLHPRWPSAARVDEGR</sequence>
<dbReference type="SUPFAM" id="SSF53955">
    <property type="entry name" value="Lysozyme-like"/>
    <property type="match status" value="1"/>
</dbReference>
<name>A0A060C368_9GAMM</name>
<dbReference type="CDD" id="cd00254">
    <property type="entry name" value="LT-like"/>
    <property type="match status" value="1"/>
</dbReference>
<dbReference type="InterPro" id="IPR008258">
    <property type="entry name" value="Transglycosylase_SLT_dom_1"/>
</dbReference>
<comment type="similarity">
    <text evidence="1">Belongs to the transglycosylase Slt family.</text>
</comment>
<feature type="domain" description="Transglycosylase SLT" evidence="2">
    <location>
        <begin position="1"/>
        <end position="60"/>
    </location>
</feature>
<dbReference type="Gene3D" id="1.10.530.10">
    <property type="match status" value="1"/>
</dbReference>
<dbReference type="EMBL" id="KF122064">
    <property type="protein sequence ID" value="AIA89357.1"/>
    <property type="molecule type" value="Genomic_DNA"/>
</dbReference>